<reference evidence="4" key="1">
    <citation type="journal article" date="2017" name="Nat. Commun.">
        <title>The asparagus genome sheds light on the origin and evolution of a young Y chromosome.</title>
        <authorList>
            <person name="Harkess A."/>
            <person name="Zhou J."/>
            <person name="Xu C."/>
            <person name="Bowers J.E."/>
            <person name="Van der Hulst R."/>
            <person name="Ayyampalayam S."/>
            <person name="Mercati F."/>
            <person name="Riccardi P."/>
            <person name="McKain M.R."/>
            <person name="Kakrana A."/>
            <person name="Tang H."/>
            <person name="Ray J."/>
            <person name="Groenendijk J."/>
            <person name="Arikit S."/>
            <person name="Mathioni S.M."/>
            <person name="Nakano M."/>
            <person name="Shan H."/>
            <person name="Telgmann-Rauber A."/>
            <person name="Kanno A."/>
            <person name="Yue Z."/>
            <person name="Chen H."/>
            <person name="Li W."/>
            <person name="Chen Y."/>
            <person name="Xu X."/>
            <person name="Zhang Y."/>
            <person name="Luo S."/>
            <person name="Chen H."/>
            <person name="Gao J."/>
            <person name="Mao Z."/>
            <person name="Pires J.C."/>
            <person name="Luo M."/>
            <person name="Kudrna D."/>
            <person name="Wing R.A."/>
            <person name="Meyers B.C."/>
            <person name="Yi K."/>
            <person name="Kong H."/>
            <person name="Lavrijsen P."/>
            <person name="Sunseri F."/>
            <person name="Falavigna A."/>
            <person name="Ye Y."/>
            <person name="Leebens-Mack J.H."/>
            <person name="Chen G."/>
        </authorList>
    </citation>
    <scope>NUCLEOTIDE SEQUENCE [LARGE SCALE GENOMIC DNA]</scope>
    <source>
        <strain evidence="4">cv. DH0086</strain>
    </source>
</reference>
<dbReference type="InterPro" id="IPR008972">
    <property type="entry name" value="Cupredoxin"/>
</dbReference>
<evidence type="ECO:0000313" key="3">
    <source>
        <dbReference type="EMBL" id="ONK67438.1"/>
    </source>
</evidence>
<proteinExistence type="predicted"/>
<dbReference type="PANTHER" id="PTHR33021">
    <property type="entry name" value="BLUE COPPER PROTEIN"/>
    <property type="match status" value="1"/>
</dbReference>
<keyword evidence="1" id="KW-0472">Membrane</keyword>
<dbReference type="PANTHER" id="PTHR33021:SF6">
    <property type="entry name" value="EARLY NODULIN-LIKE PROTEIN 18"/>
    <property type="match status" value="1"/>
</dbReference>
<accession>A0A5P1EN55</accession>
<dbReference type="SUPFAM" id="SSF49503">
    <property type="entry name" value="Cupredoxins"/>
    <property type="match status" value="1"/>
</dbReference>
<evidence type="ECO:0000256" key="1">
    <source>
        <dbReference type="SAM" id="Phobius"/>
    </source>
</evidence>
<sequence>MEHKNSINIPFFLLLFSSLLLAFFFDSRSVEGYKNYTVGGSLGWFDSVKAPKIDYKKWAAAKDFALGDFLIFNTDKNHSVVQTYNETTYEHCDYNDA</sequence>
<dbReference type="AlphaFoldDB" id="A0A5P1EN55"/>
<dbReference type="PROSITE" id="PS51485">
    <property type="entry name" value="PHYTOCYANIN"/>
    <property type="match status" value="1"/>
</dbReference>
<dbReference type="Gramene" id="ONK67438">
    <property type="protein sequence ID" value="ONK67438"/>
    <property type="gene ID" value="A4U43_C05F40"/>
</dbReference>
<gene>
    <name evidence="3" type="ORF">A4U43_C05F40</name>
</gene>
<dbReference type="Proteomes" id="UP000243459">
    <property type="component" value="Chromosome 5"/>
</dbReference>
<dbReference type="FunFam" id="2.60.40.420:FF:000048">
    <property type="entry name" value="Early nodulin-like protein 18"/>
    <property type="match status" value="1"/>
</dbReference>
<keyword evidence="4" id="KW-1185">Reference proteome</keyword>
<keyword evidence="1" id="KW-0812">Transmembrane</keyword>
<name>A0A5P1EN55_ASPOF</name>
<feature type="domain" description="Phytocyanin" evidence="2">
    <location>
        <begin position="34"/>
        <end position="97"/>
    </location>
</feature>
<dbReference type="InterPro" id="IPR003245">
    <property type="entry name" value="Phytocyanin_dom"/>
</dbReference>
<organism evidence="3 4">
    <name type="scientific">Asparagus officinalis</name>
    <name type="common">Garden asparagus</name>
    <dbReference type="NCBI Taxonomy" id="4686"/>
    <lineage>
        <taxon>Eukaryota</taxon>
        <taxon>Viridiplantae</taxon>
        <taxon>Streptophyta</taxon>
        <taxon>Embryophyta</taxon>
        <taxon>Tracheophyta</taxon>
        <taxon>Spermatophyta</taxon>
        <taxon>Magnoliopsida</taxon>
        <taxon>Liliopsida</taxon>
        <taxon>Asparagales</taxon>
        <taxon>Asparagaceae</taxon>
        <taxon>Asparagoideae</taxon>
        <taxon>Asparagus</taxon>
    </lineage>
</organism>
<dbReference type="Pfam" id="PF02298">
    <property type="entry name" value="Cu_bind_like"/>
    <property type="match status" value="1"/>
</dbReference>
<dbReference type="EMBL" id="CM007385">
    <property type="protein sequence ID" value="ONK67438.1"/>
    <property type="molecule type" value="Genomic_DNA"/>
</dbReference>
<dbReference type="GO" id="GO:0009055">
    <property type="term" value="F:electron transfer activity"/>
    <property type="evidence" value="ECO:0007669"/>
    <property type="project" value="InterPro"/>
</dbReference>
<dbReference type="InterPro" id="IPR039391">
    <property type="entry name" value="Phytocyanin-like"/>
</dbReference>
<feature type="transmembrane region" description="Helical" evidence="1">
    <location>
        <begin position="6"/>
        <end position="25"/>
    </location>
</feature>
<keyword evidence="1" id="KW-1133">Transmembrane helix</keyword>
<dbReference type="OrthoDB" id="783836at2759"/>
<protein>
    <recommendedName>
        <fullName evidence="2">Phytocyanin domain-containing protein</fullName>
    </recommendedName>
</protein>
<dbReference type="Gene3D" id="2.60.40.420">
    <property type="entry name" value="Cupredoxins - blue copper proteins"/>
    <property type="match status" value="1"/>
</dbReference>
<evidence type="ECO:0000313" key="4">
    <source>
        <dbReference type="Proteomes" id="UP000243459"/>
    </source>
</evidence>
<evidence type="ECO:0000259" key="2">
    <source>
        <dbReference type="PROSITE" id="PS51485"/>
    </source>
</evidence>
<dbReference type="GO" id="GO:0005886">
    <property type="term" value="C:plasma membrane"/>
    <property type="evidence" value="ECO:0007669"/>
    <property type="project" value="TreeGrafter"/>
</dbReference>